<reference evidence="3" key="1">
    <citation type="journal article" date="2019" name="Int. J. Syst. Evol. Microbiol.">
        <title>The Global Catalogue of Microorganisms (GCM) 10K type strain sequencing project: providing services to taxonomists for standard genome sequencing and annotation.</title>
        <authorList>
            <consortium name="The Broad Institute Genomics Platform"/>
            <consortium name="The Broad Institute Genome Sequencing Center for Infectious Disease"/>
            <person name="Wu L."/>
            <person name="Ma J."/>
        </authorList>
    </citation>
    <scope>NUCLEOTIDE SEQUENCE [LARGE SCALE GENOMIC DNA]</scope>
    <source>
        <strain evidence="3">JCM 17494</strain>
    </source>
</reference>
<feature type="compositionally biased region" description="Basic and acidic residues" evidence="1">
    <location>
        <begin position="17"/>
        <end position="36"/>
    </location>
</feature>
<dbReference type="EMBL" id="BAABBE010000030">
    <property type="protein sequence ID" value="GAA3675683.1"/>
    <property type="molecule type" value="Genomic_DNA"/>
</dbReference>
<evidence type="ECO:0000256" key="1">
    <source>
        <dbReference type="SAM" id="MobiDB-lite"/>
    </source>
</evidence>
<dbReference type="Proteomes" id="UP001500711">
    <property type="component" value="Unassembled WGS sequence"/>
</dbReference>
<protein>
    <submittedName>
        <fullName evidence="2">Uncharacterized protein</fullName>
    </submittedName>
</protein>
<comment type="caution">
    <text evidence="2">The sequence shown here is derived from an EMBL/GenBank/DDBJ whole genome shotgun (WGS) entry which is preliminary data.</text>
</comment>
<evidence type="ECO:0000313" key="3">
    <source>
        <dbReference type="Proteomes" id="UP001500711"/>
    </source>
</evidence>
<keyword evidence="3" id="KW-1185">Reference proteome</keyword>
<feature type="region of interest" description="Disordered" evidence="1">
    <location>
        <begin position="16"/>
        <end position="66"/>
    </location>
</feature>
<name>A0ABP7C431_9PSEU</name>
<proteinExistence type="predicted"/>
<sequence length="66" mass="7313">MRQRERRTCSRCPFRAAGRDADHCASAEHENHKTNDPDANLGDNAILPNPPGPSRDRIDAGSPPRH</sequence>
<evidence type="ECO:0000313" key="2">
    <source>
        <dbReference type="EMBL" id="GAA3675683.1"/>
    </source>
</evidence>
<organism evidence="2 3">
    <name type="scientific">Lentzea roselyniae</name>
    <dbReference type="NCBI Taxonomy" id="531940"/>
    <lineage>
        <taxon>Bacteria</taxon>
        <taxon>Bacillati</taxon>
        <taxon>Actinomycetota</taxon>
        <taxon>Actinomycetes</taxon>
        <taxon>Pseudonocardiales</taxon>
        <taxon>Pseudonocardiaceae</taxon>
        <taxon>Lentzea</taxon>
    </lineage>
</organism>
<accession>A0ABP7C431</accession>
<gene>
    <name evidence="2" type="ORF">GCM10022267_73160</name>
</gene>